<organism evidence="3 4">
    <name type="scientific">Roseococcus pinisoli</name>
    <dbReference type="NCBI Taxonomy" id="2835040"/>
    <lineage>
        <taxon>Bacteria</taxon>
        <taxon>Pseudomonadati</taxon>
        <taxon>Pseudomonadota</taxon>
        <taxon>Alphaproteobacteria</taxon>
        <taxon>Acetobacterales</taxon>
        <taxon>Roseomonadaceae</taxon>
        <taxon>Roseococcus</taxon>
    </lineage>
</organism>
<accession>A0ABS5Q9C4</accession>
<evidence type="ECO:0000259" key="2">
    <source>
        <dbReference type="Pfam" id="PF13436"/>
    </source>
</evidence>
<feature type="domain" description="Glycine-zipper-containing OmpA-like membrane" evidence="2">
    <location>
        <begin position="69"/>
        <end position="111"/>
    </location>
</feature>
<reference evidence="3 4" key="1">
    <citation type="submission" date="2021-05" db="EMBL/GenBank/DDBJ databases">
        <title>Roseococcus sp. XZZS9, whole genome shotgun sequencing project.</title>
        <authorList>
            <person name="Zhao G."/>
            <person name="Shen L."/>
        </authorList>
    </citation>
    <scope>NUCLEOTIDE SEQUENCE [LARGE SCALE GENOMIC DNA]</scope>
    <source>
        <strain evidence="3 4">XZZS9</strain>
    </source>
</reference>
<keyword evidence="1" id="KW-0732">Signal</keyword>
<dbReference type="PROSITE" id="PS51257">
    <property type="entry name" value="PROKAR_LIPOPROTEIN"/>
    <property type="match status" value="1"/>
</dbReference>
<keyword evidence="4" id="KW-1185">Reference proteome</keyword>
<name>A0ABS5Q9C4_9PROT</name>
<evidence type="ECO:0000256" key="1">
    <source>
        <dbReference type="SAM" id="SignalP"/>
    </source>
</evidence>
<feature type="signal peptide" evidence="1">
    <location>
        <begin position="1"/>
        <end position="18"/>
    </location>
</feature>
<gene>
    <name evidence="3" type="ORF">KHU32_04135</name>
</gene>
<dbReference type="InterPro" id="IPR025693">
    <property type="entry name" value="Gly-zipper_OmpA-like_dom"/>
</dbReference>
<comment type="caution">
    <text evidence="3">The sequence shown here is derived from an EMBL/GenBank/DDBJ whole genome shotgun (WGS) entry which is preliminary data.</text>
</comment>
<sequence length="222" mass="22139">MKKLLLLGAAGLGLVGCAATPPSGPTVIALPPQGKDFAQFQREDQTCQMNAAASIGYANPSAAATNAAVGSAVAGTAVGAAAGALVGAAAGNPGAGAAIGAGAGLVTGTAVGANAAAGTTYEMQGRFDVTYAQCMTALGNTVQTAPAVPPAVPYYATPYYPYAYPYAAYGYPYAYPYFAPSIGIYGGWGWGGYRGGWGGYRGGWGYGGGWGYRGGYRGGWHR</sequence>
<dbReference type="EMBL" id="JAHCDA010000001">
    <property type="protein sequence ID" value="MBS7810114.1"/>
    <property type="molecule type" value="Genomic_DNA"/>
</dbReference>
<evidence type="ECO:0000313" key="3">
    <source>
        <dbReference type="EMBL" id="MBS7810114.1"/>
    </source>
</evidence>
<protein>
    <submittedName>
        <fullName evidence="3">Glycine zipper family protein</fullName>
    </submittedName>
</protein>
<evidence type="ECO:0000313" key="4">
    <source>
        <dbReference type="Proteomes" id="UP000766336"/>
    </source>
</evidence>
<dbReference type="Pfam" id="PF13436">
    <property type="entry name" value="Gly-zipper_OmpA"/>
    <property type="match status" value="1"/>
</dbReference>
<proteinExistence type="predicted"/>
<dbReference type="RefSeq" id="WP_213668753.1">
    <property type="nucleotide sequence ID" value="NZ_JAHCDA010000001.1"/>
</dbReference>
<feature type="chain" id="PRO_5046976780" evidence="1">
    <location>
        <begin position="19"/>
        <end position="222"/>
    </location>
</feature>
<dbReference type="Proteomes" id="UP000766336">
    <property type="component" value="Unassembled WGS sequence"/>
</dbReference>